<evidence type="ECO:0000313" key="4">
    <source>
        <dbReference type="Proteomes" id="UP000094669"/>
    </source>
</evidence>
<keyword evidence="4" id="KW-1185">Reference proteome</keyword>
<dbReference type="InterPro" id="IPR058094">
    <property type="entry name" value="Ig-like_OmpL47-like"/>
</dbReference>
<evidence type="ECO:0000313" key="3">
    <source>
        <dbReference type="EMBL" id="PNV75473.1"/>
    </source>
</evidence>
<organism evidence="3 4">
    <name type="scientific">Leptospira inadai serovar Lyme</name>
    <dbReference type="NCBI Taxonomy" id="293084"/>
    <lineage>
        <taxon>Bacteria</taxon>
        <taxon>Pseudomonadati</taxon>
        <taxon>Spirochaetota</taxon>
        <taxon>Spirochaetia</taxon>
        <taxon>Leptospirales</taxon>
        <taxon>Leptospiraceae</taxon>
        <taxon>Leptospira</taxon>
    </lineage>
</organism>
<feature type="compositionally biased region" description="Basic and acidic residues" evidence="1">
    <location>
        <begin position="28"/>
        <end position="41"/>
    </location>
</feature>
<comment type="caution">
    <text evidence="3">The sequence shown here is derived from an EMBL/GenBank/DDBJ whole genome shotgun (WGS) entry which is preliminary data.</text>
</comment>
<reference evidence="3" key="1">
    <citation type="submission" date="2018-01" db="EMBL/GenBank/DDBJ databases">
        <title>Genomic characterization of Leptospira inadai serogroup Lyme isolated from captured rat in Brazil and comparative analysis with human reference strain.</title>
        <authorList>
            <person name="Moreno L.Z."/>
            <person name="Loureiro A.P."/>
            <person name="Miraglia F."/>
            <person name="Kremer F.S."/>
            <person name="Eslabao M.R."/>
            <person name="Dellagostin O.A."/>
            <person name="Lilenbaum W."/>
            <person name="Moreno A.M."/>
        </authorList>
    </citation>
    <scope>NUCLEOTIDE SEQUENCE [LARGE SCALE GENOMIC DNA]</scope>
    <source>
        <strain evidence="3">M34/99</strain>
    </source>
</reference>
<name>A0ABX4YJM4_9LEPT</name>
<feature type="region of interest" description="Disordered" evidence="1">
    <location>
        <begin position="23"/>
        <end position="48"/>
    </location>
</feature>
<sequence length="324" mass="35259">MNIQRKIAAVIILLTSSLVFAQSGPDKGSMKKPSEDSERTNPKGGNKSDASASIYVNFKNAVFEIDAVDDSSQVDYVEYKIDDSDYIRYSGPVYLSKEGLAKISYRSVDKAGNKEALRTVQILVDNTAPELKLTANEGSLKNISGNTFASRNVSYTISATDTLSGIKEVKFSVNGGDYKSYEGQPMRLEKQGVNWIRVTAIDKSGNSTDMLTVVTVDDEKPNVEIISSIPLISINGKQFVKQGTVFSVKAGDSLSGVSQTLYKIDKGEWTPFTKPISVTTSGEHSLEVRAIDNVGNESDLKKVGFVVDMEPPHANFKKAGSNRE</sequence>
<dbReference type="Proteomes" id="UP000094669">
    <property type="component" value="Unassembled WGS sequence"/>
</dbReference>
<feature type="chain" id="PRO_5045697604" description="Bacterial group 3 Ig-like protein" evidence="2">
    <location>
        <begin position="22"/>
        <end position="324"/>
    </location>
</feature>
<feature type="signal peptide" evidence="2">
    <location>
        <begin position="1"/>
        <end position="21"/>
    </location>
</feature>
<dbReference type="Gene3D" id="3.30.1920.20">
    <property type="match status" value="2"/>
</dbReference>
<evidence type="ECO:0000256" key="2">
    <source>
        <dbReference type="SAM" id="SignalP"/>
    </source>
</evidence>
<dbReference type="RefSeq" id="WP_010413189.1">
    <property type="nucleotide sequence ID" value="NZ_MCRM02000006.1"/>
</dbReference>
<evidence type="ECO:0008006" key="5">
    <source>
        <dbReference type="Google" id="ProtNLM"/>
    </source>
</evidence>
<proteinExistence type="predicted"/>
<accession>A0ABX4YJM4</accession>
<protein>
    <recommendedName>
        <fullName evidence="5">Bacterial group 3 Ig-like protein</fullName>
    </recommendedName>
</protein>
<dbReference type="NCBIfam" id="NF047446">
    <property type="entry name" value="barrel_OmpL47"/>
    <property type="match status" value="3"/>
</dbReference>
<gene>
    <name evidence="3" type="ORF">BES34_007450</name>
</gene>
<dbReference type="NCBIfam" id="NF047441">
    <property type="entry name" value="Lepto_OmpL47"/>
    <property type="match status" value="1"/>
</dbReference>
<dbReference type="EMBL" id="MCRM02000006">
    <property type="protein sequence ID" value="PNV75473.1"/>
    <property type="molecule type" value="Genomic_DNA"/>
</dbReference>
<evidence type="ECO:0000256" key="1">
    <source>
        <dbReference type="SAM" id="MobiDB-lite"/>
    </source>
</evidence>
<keyword evidence="2" id="KW-0732">Signal</keyword>